<dbReference type="PRINTS" id="PR00980">
    <property type="entry name" value="TRNASYNTHALA"/>
</dbReference>
<keyword evidence="8 11" id="KW-0694">RNA-binding</keyword>
<feature type="domain" description="Alanyl-transfer RNA synthetases family profile" evidence="13">
    <location>
        <begin position="1"/>
        <end position="705"/>
    </location>
</feature>
<evidence type="ECO:0000259" key="13">
    <source>
        <dbReference type="PROSITE" id="PS50860"/>
    </source>
</evidence>
<dbReference type="GO" id="GO:0002161">
    <property type="term" value="F:aminoacyl-tRNA deacylase activity"/>
    <property type="evidence" value="ECO:0007669"/>
    <property type="project" value="TreeGrafter"/>
</dbReference>
<dbReference type="GO" id="GO:0005829">
    <property type="term" value="C:cytosol"/>
    <property type="evidence" value="ECO:0007669"/>
    <property type="project" value="TreeGrafter"/>
</dbReference>
<feature type="binding site" evidence="11">
    <location>
        <position position="560"/>
    </location>
    <ligand>
        <name>Zn(2+)</name>
        <dbReference type="ChEBI" id="CHEBI:29105"/>
    </ligand>
</feature>
<dbReference type="Gene3D" id="6.10.250.550">
    <property type="match status" value="1"/>
</dbReference>
<comment type="domain">
    <text evidence="11">Consists of three domains; the N-terminal catalytic domain, the editing domain and the C-terminal C-Ala domain. The editing domain removes incorrectly charged amino acids, while the C-Ala domain, along with tRNA(Ala), serves as a bridge to cooperatively bring together the editing and aminoacylation centers thus stimulating deacylation of misacylated tRNAs.</text>
</comment>
<evidence type="ECO:0000313" key="14">
    <source>
        <dbReference type="EMBL" id="QDT41297.1"/>
    </source>
</evidence>
<dbReference type="GO" id="GO:0005524">
    <property type="term" value="F:ATP binding"/>
    <property type="evidence" value="ECO:0007669"/>
    <property type="project" value="UniProtKB-UniRule"/>
</dbReference>
<organism evidence="14 15">
    <name type="scientific">Gimesia alba</name>
    <dbReference type="NCBI Taxonomy" id="2527973"/>
    <lineage>
        <taxon>Bacteria</taxon>
        <taxon>Pseudomonadati</taxon>
        <taxon>Planctomycetota</taxon>
        <taxon>Planctomycetia</taxon>
        <taxon>Planctomycetales</taxon>
        <taxon>Planctomycetaceae</taxon>
        <taxon>Gimesia</taxon>
    </lineage>
</organism>
<feature type="binding site" evidence="11">
    <location>
        <position position="666"/>
    </location>
    <ligand>
        <name>Zn(2+)</name>
        <dbReference type="ChEBI" id="CHEBI:29105"/>
    </ligand>
</feature>
<dbReference type="InterPro" id="IPR018165">
    <property type="entry name" value="Ala-tRNA-synth_IIc_core"/>
</dbReference>
<dbReference type="FunFam" id="2.40.30.130:FF:000001">
    <property type="entry name" value="Alanine--tRNA ligase"/>
    <property type="match status" value="1"/>
</dbReference>
<dbReference type="InterPro" id="IPR002318">
    <property type="entry name" value="Ala-tRNA-lgiase_IIc"/>
</dbReference>
<evidence type="ECO:0000256" key="3">
    <source>
        <dbReference type="ARBA" id="ARBA00022598"/>
    </source>
</evidence>
<keyword evidence="7 11" id="KW-0067">ATP-binding</keyword>
<dbReference type="FunFam" id="3.30.54.20:FF:000001">
    <property type="entry name" value="Alanine--tRNA ligase"/>
    <property type="match status" value="1"/>
</dbReference>
<evidence type="ECO:0000256" key="2">
    <source>
        <dbReference type="ARBA" id="ARBA00022555"/>
    </source>
</evidence>
<gene>
    <name evidence="11 14" type="primary">alaS</name>
    <name evidence="14" type="ORF">Pan241w_13570</name>
</gene>
<dbReference type="SUPFAM" id="SSF55186">
    <property type="entry name" value="ThrRS/AlaRS common domain"/>
    <property type="match status" value="1"/>
</dbReference>
<dbReference type="KEGG" id="gaz:Pan241w_13570"/>
<dbReference type="FunFam" id="3.30.980.10:FF:000004">
    <property type="entry name" value="Alanine--tRNA ligase, cytoplasmic"/>
    <property type="match status" value="1"/>
</dbReference>
<dbReference type="Pfam" id="PF01411">
    <property type="entry name" value="tRNA-synt_2c"/>
    <property type="match status" value="1"/>
</dbReference>
<dbReference type="Pfam" id="PF02272">
    <property type="entry name" value="DHHA1"/>
    <property type="match status" value="1"/>
</dbReference>
<dbReference type="HAMAP" id="MF_00036_B">
    <property type="entry name" value="Ala_tRNA_synth_B"/>
    <property type="match status" value="1"/>
</dbReference>
<dbReference type="NCBIfam" id="TIGR00344">
    <property type="entry name" value="alaS"/>
    <property type="match status" value="1"/>
</dbReference>
<dbReference type="GO" id="GO:0006419">
    <property type="term" value="P:alanyl-tRNA aminoacylation"/>
    <property type="evidence" value="ECO:0007669"/>
    <property type="project" value="UniProtKB-UniRule"/>
</dbReference>
<dbReference type="InterPro" id="IPR003156">
    <property type="entry name" value="DHHA1_dom"/>
</dbReference>
<feature type="region of interest" description="Disordered" evidence="12">
    <location>
        <begin position="837"/>
        <end position="856"/>
    </location>
</feature>
<keyword evidence="4 11" id="KW-0479">Metal-binding</keyword>
<comment type="subcellular location">
    <subcellularLocation>
        <location evidence="11">Cytoplasm</location>
    </subcellularLocation>
</comment>
<keyword evidence="6 11" id="KW-0862">Zinc</keyword>
<comment type="cofactor">
    <cofactor evidence="11">
        <name>Zn(2+)</name>
        <dbReference type="ChEBI" id="CHEBI:29105"/>
    </cofactor>
    <text evidence="11">Binds 1 zinc ion per subunit.</text>
</comment>
<dbReference type="InterPro" id="IPR045864">
    <property type="entry name" value="aa-tRNA-synth_II/BPL/LPL"/>
</dbReference>
<feature type="binding site" evidence="11">
    <location>
        <position position="564"/>
    </location>
    <ligand>
        <name>Zn(2+)</name>
        <dbReference type="ChEBI" id="CHEBI:29105"/>
    </ligand>
</feature>
<dbReference type="PROSITE" id="PS50860">
    <property type="entry name" value="AA_TRNA_LIGASE_II_ALA"/>
    <property type="match status" value="1"/>
</dbReference>
<dbReference type="Pfam" id="PF07973">
    <property type="entry name" value="tRNA_SAD"/>
    <property type="match status" value="1"/>
</dbReference>
<evidence type="ECO:0000256" key="12">
    <source>
        <dbReference type="SAM" id="MobiDB-lite"/>
    </source>
</evidence>
<dbReference type="InterPro" id="IPR050058">
    <property type="entry name" value="Ala-tRNA_ligase"/>
</dbReference>
<evidence type="ECO:0000256" key="11">
    <source>
        <dbReference type="HAMAP-Rule" id="MF_00036"/>
    </source>
</evidence>
<evidence type="ECO:0000256" key="4">
    <source>
        <dbReference type="ARBA" id="ARBA00022723"/>
    </source>
</evidence>
<evidence type="ECO:0000313" key="15">
    <source>
        <dbReference type="Proteomes" id="UP000317171"/>
    </source>
</evidence>
<dbReference type="Gene3D" id="3.30.54.20">
    <property type="match status" value="1"/>
</dbReference>
<dbReference type="AlphaFoldDB" id="A0A517RBN1"/>
<keyword evidence="11" id="KW-0963">Cytoplasm</keyword>
<dbReference type="SMART" id="SM00863">
    <property type="entry name" value="tRNA_SAD"/>
    <property type="match status" value="1"/>
</dbReference>
<sequence length="875" mass="96679">MKTDELRESYLSFFEEKGCVRRPSDVLVPRDDPTVLFTPAGMNQFKDQFLGVGKLEFTRATTCQMCLRTGDIQNVGVTAYHHTFFEMLGNFSFGDYFKREAIHWAWEYLTDKKWLGLDPSLLSVTVYKEDDEAYNIWHDEIKLPANRISRENEHENFWPAGAPSLGPDGVCGPCSEIFYHPNGGKDNVEIWNLVFTQFNRVGDPPDNLKPLPKQNIDTGMGLERTASVLQGVPSNFEIDTLKQLCLAAADTVGTAYKFEAPEGRPIRRISDHVRAITFSIHEGVNPGSLKESYVVRQLLRRALLEGYLLGKNEPFLYQLVPAVVEIMKTPYPDIVKTVENVQNTIKVEEEQFLDVIEKGLTRFAGFLKKAEQEGKSEISGEDAFDLHQTDGFLIELTEALAAKNNIAVNRNEFNTLMDRHQKDSGRNAFANSVMSEGPLTALHKTTSDTIFKGYETTEAEGKVVGIIAEDRLVESVVEKGHAHPVAVVLDETPFYAEAGGQVGDTGFMEADGVKFEVINTQKNGGLILHLGHLLEGQLNLGQTLKATVVETRRAGIQRAHSATHLLHHALRTVLGENAMQRGSKVEEDTLRFDFSHSKAVTPEELSQIEDIINQRVSEGADVSTELMKLQKARDLGAMALFGEKYPDNVRVVQMGDFSIELCGGTHLTNTGQVGLCKIVNEEPVAKGVRRIHALTGSKALEKTRNTEKLIQEIAAQLKVPRPDELPQRIAQLQDELRDTKKQLLKYSSKSLSGTADELLERAPTVNDVKIVSYHAQDASRDQLRELADLLRKKGKQVALILGTVIDGKVALMAAVNKDLVKQGLKAGDCVKASAKVVGGGGGGRPDMAEAGGKDPDKLDDALATGADYYRSQLEA</sequence>
<evidence type="ECO:0000256" key="8">
    <source>
        <dbReference type="ARBA" id="ARBA00022884"/>
    </source>
</evidence>
<comment type="function">
    <text evidence="11">Catalyzes the attachment of alanine to tRNA(Ala) in a two-step reaction: alanine is first activated by ATP to form Ala-AMP and then transferred to the acceptor end of tRNA(Ala). Also edits incorrectly charged Ser-tRNA(Ala) and Gly-tRNA(Ala) via its editing domain.</text>
</comment>
<keyword evidence="3 11" id="KW-0436">Ligase</keyword>
<name>A0A517RBN1_9PLAN</name>
<dbReference type="InterPro" id="IPR012947">
    <property type="entry name" value="tRNA_SAD"/>
</dbReference>
<reference evidence="14 15" key="1">
    <citation type="submission" date="2019-02" db="EMBL/GenBank/DDBJ databases">
        <title>Deep-cultivation of Planctomycetes and their phenomic and genomic characterization uncovers novel biology.</title>
        <authorList>
            <person name="Wiegand S."/>
            <person name="Jogler M."/>
            <person name="Boedeker C."/>
            <person name="Pinto D."/>
            <person name="Vollmers J."/>
            <person name="Rivas-Marin E."/>
            <person name="Kohn T."/>
            <person name="Peeters S.H."/>
            <person name="Heuer A."/>
            <person name="Rast P."/>
            <person name="Oberbeckmann S."/>
            <person name="Bunk B."/>
            <person name="Jeske O."/>
            <person name="Meyerdierks A."/>
            <person name="Storesund J.E."/>
            <person name="Kallscheuer N."/>
            <person name="Luecker S."/>
            <person name="Lage O.M."/>
            <person name="Pohl T."/>
            <person name="Merkel B.J."/>
            <person name="Hornburger P."/>
            <person name="Mueller R.-W."/>
            <person name="Bruemmer F."/>
            <person name="Labrenz M."/>
            <person name="Spormann A.M."/>
            <person name="Op den Camp H."/>
            <person name="Overmann J."/>
            <person name="Amann R."/>
            <person name="Jetten M.S.M."/>
            <person name="Mascher T."/>
            <person name="Medema M.H."/>
            <person name="Devos D.P."/>
            <person name="Kaster A.-K."/>
            <person name="Ovreas L."/>
            <person name="Rohde M."/>
            <person name="Galperin M.Y."/>
            <person name="Jogler C."/>
        </authorList>
    </citation>
    <scope>NUCLEOTIDE SEQUENCE [LARGE SCALE GENOMIC DNA]</scope>
    <source>
        <strain evidence="14 15">Pan241w</strain>
    </source>
</reference>
<dbReference type="InterPro" id="IPR023033">
    <property type="entry name" value="Ala_tRNA_ligase_euk/bac"/>
</dbReference>
<dbReference type="Gene3D" id="3.30.930.10">
    <property type="entry name" value="Bira Bifunctional Protein, Domain 2"/>
    <property type="match status" value="1"/>
</dbReference>
<evidence type="ECO:0000256" key="1">
    <source>
        <dbReference type="ARBA" id="ARBA00008226"/>
    </source>
</evidence>
<dbReference type="Gene3D" id="3.30.980.10">
    <property type="entry name" value="Threonyl-trna Synthetase, Chain A, domain 2"/>
    <property type="match status" value="1"/>
</dbReference>
<keyword evidence="15" id="KW-1185">Reference proteome</keyword>
<evidence type="ECO:0000256" key="6">
    <source>
        <dbReference type="ARBA" id="ARBA00022833"/>
    </source>
</evidence>
<dbReference type="Gene3D" id="3.10.310.40">
    <property type="match status" value="1"/>
</dbReference>
<dbReference type="GO" id="GO:0004813">
    <property type="term" value="F:alanine-tRNA ligase activity"/>
    <property type="evidence" value="ECO:0007669"/>
    <property type="project" value="UniProtKB-UniRule"/>
</dbReference>
<evidence type="ECO:0000256" key="10">
    <source>
        <dbReference type="ARBA" id="ARBA00023146"/>
    </source>
</evidence>
<evidence type="ECO:0000256" key="5">
    <source>
        <dbReference type="ARBA" id="ARBA00022741"/>
    </source>
</evidence>
<dbReference type="InterPro" id="IPR018164">
    <property type="entry name" value="Ala-tRNA-synth_IIc_N"/>
</dbReference>
<keyword evidence="5 11" id="KW-0547">Nucleotide-binding</keyword>
<keyword evidence="2 11" id="KW-0820">tRNA-binding</keyword>
<dbReference type="InterPro" id="IPR009000">
    <property type="entry name" value="Transl_B-barrel_sf"/>
</dbReference>
<dbReference type="SUPFAM" id="SSF50447">
    <property type="entry name" value="Translation proteins"/>
    <property type="match status" value="1"/>
</dbReference>
<evidence type="ECO:0000256" key="9">
    <source>
        <dbReference type="ARBA" id="ARBA00022917"/>
    </source>
</evidence>
<comment type="similarity">
    <text evidence="1 11">Belongs to the class-II aminoacyl-tRNA synthetase family.</text>
</comment>
<dbReference type="FunFam" id="3.10.310.40:FF:000001">
    <property type="entry name" value="Alanine--tRNA ligase"/>
    <property type="match status" value="1"/>
</dbReference>
<dbReference type="InterPro" id="IPR018163">
    <property type="entry name" value="Thr/Ala-tRNA-synth_IIc_edit"/>
</dbReference>
<dbReference type="RefSeq" id="WP_145212663.1">
    <property type="nucleotide sequence ID" value="NZ_CP036269.1"/>
</dbReference>
<dbReference type="GO" id="GO:0008270">
    <property type="term" value="F:zinc ion binding"/>
    <property type="evidence" value="ECO:0007669"/>
    <property type="project" value="UniProtKB-UniRule"/>
</dbReference>
<dbReference type="PANTHER" id="PTHR11777:SF9">
    <property type="entry name" value="ALANINE--TRNA LIGASE, CYTOPLASMIC"/>
    <property type="match status" value="1"/>
</dbReference>
<dbReference type="GO" id="GO:0000049">
    <property type="term" value="F:tRNA binding"/>
    <property type="evidence" value="ECO:0007669"/>
    <property type="project" value="UniProtKB-KW"/>
</dbReference>
<dbReference type="Proteomes" id="UP000317171">
    <property type="component" value="Chromosome"/>
</dbReference>
<keyword evidence="9 11" id="KW-0648">Protein biosynthesis</keyword>
<proteinExistence type="inferred from homology"/>
<dbReference type="SUPFAM" id="SSF101353">
    <property type="entry name" value="Putative anticodon-binding domain of alanyl-tRNA synthetase (AlaRS)"/>
    <property type="match status" value="1"/>
</dbReference>
<dbReference type="SUPFAM" id="SSF55681">
    <property type="entry name" value="Class II aaRS and biotin synthetases"/>
    <property type="match status" value="1"/>
</dbReference>
<dbReference type="PANTHER" id="PTHR11777">
    <property type="entry name" value="ALANYL-TRNA SYNTHETASE"/>
    <property type="match status" value="1"/>
</dbReference>
<comment type="catalytic activity">
    <reaction evidence="11">
        <text>tRNA(Ala) + L-alanine + ATP = L-alanyl-tRNA(Ala) + AMP + diphosphate</text>
        <dbReference type="Rhea" id="RHEA:12540"/>
        <dbReference type="Rhea" id="RHEA-COMP:9657"/>
        <dbReference type="Rhea" id="RHEA-COMP:9923"/>
        <dbReference type="ChEBI" id="CHEBI:30616"/>
        <dbReference type="ChEBI" id="CHEBI:33019"/>
        <dbReference type="ChEBI" id="CHEBI:57972"/>
        <dbReference type="ChEBI" id="CHEBI:78442"/>
        <dbReference type="ChEBI" id="CHEBI:78497"/>
        <dbReference type="ChEBI" id="CHEBI:456215"/>
        <dbReference type="EC" id="6.1.1.7"/>
    </reaction>
</comment>
<feature type="binding site" evidence="11">
    <location>
        <position position="662"/>
    </location>
    <ligand>
        <name>Zn(2+)</name>
        <dbReference type="ChEBI" id="CHEBI:29105"/>
    </ligand>
</feature>
<dbReference type="OrthoDB" id="9803884at2"/>
<dbReference type="InterPro" id="IPR018162">
    <property type="entry name" value="Ala-tRNA-ligase_IIc_anticod-bd"/>
</dbReference>
<dbReference type="EC" id="6.1.1.7" evidence="11"/>
<dbReference type="Gene3D" id="2.40.30.130">
    <property type="match status" value="1"/>
</dbReference>
<evidence type="ECO:0000256" key="7">
    <source>
        <dbReference type="ARBA" id="ARBA00022840"/>
    </source>
</evidence>
<accession>A0A517RBN1</accession>
<dbReference type="EMBL" id="CP036269">
    <property type="protein sequence ID" value="QDT41297.1"/>
    <property type="molecule type" value="Genomic_DNA"/>
</dbReference>
<protein>
    <recommendedName>
        <fullName evidence="11">Alanine--tRNA ligase</fullName>
        <ecNumber evidence="11">6.1.1.7</ecNumber>
    </recommendedName>
    <alternativeName>
        <fullName evidence="11">Alanyl-tRNA synthetase</fullName>
        <shortName evidence="11">AlaRS</shortName>
    </alternativeName>
</protein>
<dbReference type="CDD" id="cd00673">
    <property type="entry name" value="AlaRS_core"/>
    <property type="match status" value="1"/>
</dbReference>
<keyword evidence="10 11" id="KW-0030">Aminoacyl-tRNA synthetase</keyword>